<sequence length="209" mass="23629">MHLQVRARETIKPAYPTPPHLRNFRLSLIDQINFPISVRTIFLYKAEDNRALTTALIRTYARAPSRSNLGYSRLSLSVHAMNVRPAPEPPLPDNSVGNSLAHLTAQTSEKEIETLLDLVYSLRKAKAEFRRNGLKTLLENKSIFDIPQDFCTFSSIVNFPYYEVADFGWGKPVHLTFPNYVLSNLIIIMDTTDGKGIEVLVTLSPKDIV</sequence>
<dbReference type="AlphaFoldDB" id="A0A067DRM2"/>
<dbReference type="SMR" id="A0A067DRM2"/>
<protein>
    <submittedName>
        <fullName evidence="4">Uncharacterized protein</fullName>
    </submittedName>
</protein>
<reference evidence="4 5" key="1">
    <citation type="submission" date="2014-04" db="EMBL/GenBank/DDBJ databases">
        <authorList>
            <consortium name="International Citrus Genome Consortium"/>
            <person name="Gmitter F."/>
            <person name="Chen C."/>
            <person name="Farmerie W."/>
            <person name="Harkins T."/>
            <person name="Desany B."/>
            <person name="Mohiuddin M."/>
            <person name="Kodira C."/>
            <person name="Borodovsky M."/>
            <person name="Lomsadze A."/>
            <person name="Burns P."/>
            <person name="Jenkins J."/>
            <person name="Prochnik S."/>
            <person name="Shu S."/>
            <person name="Chapman J."/>
            <person name="Pitluck S."/>
            <person name="Schmutz J."/>
            <person name="Rokhsar D."/>
        </authorList>
    </citation>
    <scope>NUCLEOTIDE SEQUENCE</scope>
</reference>
<keyword evidence="5" id="KW-1185">Reference proteome</keyword>
<accession>A0A067DRM2</accession>
<gene>
    <name evidence="4" type="ORF">CISIN_1g038120mg</name>
</gene>
<dbReference type="Proteomes" id="UP000027120">
    <property type="component" value="Unassembled WGS sequence"/>
</dbReference>
<proteinExistence type="inferred from homology"/>
<evidence type="ECO:0000313" key="4">
    <source>
        <dbReference type="EMBL" id="KDO45503.1"/>
    </source>
</evidence>
<dbReference type="STRING" id="2711.A0A067DRM2"/>
<organism evidence="4 5">
    <name type="scientific">Citrus sinensis</name>
    <name type="common">Sweet orange</name>
    <name type="synonym">Citrus aurantium var. sinensis</name>
    <dbReference type="NCBI Taxonomy" id="2711"/>
    <lineage>
        <taxon>Eukaryota</taxon>
        <taxon>Viridiplantae</taxon>
        <taxon>Streptophyta</taxon>
        <taxon>Embryophyta</taxon>
        <taxon>Tracheophyta</taxon>
        <taxon>Spermatophyta</taxon>
        <taxon>Magnoliopsida</taxon>
        <taxon>eudicotyledons</taxon>
        <taxon>Gunneridae</taxon>
        <taxon>Pentapetalae</taxon>
        <taxon>rosids</taxon>
        <taxon>malvids</taxon>
        <taxon>Sapindales</taxon>
        <taxon>Rutaceae</taxon>
        <taxon>Aurantioideae</taxon>
        <taxon>Citrus</taxon>
    </lineage>
</organism>
<dbReference type="EMBL" id="KK785250">
    <property type="protein sequence ID" value="KDO45503.1"/>
    <property type="molecule type" value="Genomic_DNA"/>
</dbReference>
<dbReference type="PANTHER" id="PTHR31623:SF110">
    <property type="entry name" value="VINORINE SYNTHASE-LIKE"/>
    <property type="match status" value="1"/>
</dbReference>
<comment type="similarity">
    <text evidence="1">Belongs to the plant acyltransferase family.</text>
</comment>
<evidence type="ECO:0000313" key="5">
    <source>
        <dbReference type="Proteomes" id="UP000027120"/>
    </source>
</evidence>
<keyword evidence="2" id="KW-0808">Transferase</keyword>
<evidence type="ECO:0000256" key="3">
    <source>
        <dbReference type="ARBA" id="ARBA00023315"/>
    </source>
</evidence>
<evidence type="ECO:0000256" key="1">
    <source>
        <dbReference type="ARBA" id="ARBA00009861"/>
    </source>
</evidence>
<dbReference type="InterPro" id="IPR023213">
    <property type="entry name" value="CAT-like_dom_sf"/>
</dbReference>
<keyword evidence="3" id="KW-0012">Acyltransferase</keyword>
<dbReference type="Pfam" id="PF02458">
    <property type="entry name" value="Transferase"/>
    <property type="match status" value="2"/>
</dbReference>
<dbReference type="GO" id="GO:0016746">
    <property type="term" value="F:acyltransferase activity"/>
    <property type="evidence" value="ECO:0007669"/>
    <property type="project" value="UniProtKB-KW"/>
</dbReference>
<name>A0A067DRM2_CITSI</name>
<evidence type="ECO:0000256" key="2">
    <source>
        <dbReference type="ARBA" id="ARBA00022679"/>
    </source>
</evidence>
<dbReference type="Gene3D" id="3.30.559.10">
    <property type="entry name" value="Chloramphenicol acetyltransferase-like domain"/>
    <property type="match status" value="1"/>
</dbReference>
<dbReference type="PANTHER" id="PTHR31623">
    <property type="entry name" value="F21J9.9"/>
    <property type="match status" value="1"/>
</dbReference>